<dbReference type="PANTHER" id="PTHR10513:SF35">
    <property type="entry name" value="DEOXYADENOSINE KINASE"/>
    <property type="match status" value="1"/>
</dbReference>
<dbReference type="InterPro" id="IPR031314">
    <property type="entry name" value="DNK_dom"/>
</dbReference>
<dbReference type="PANTHER" id="PTHR10513">
    <property type="entry name" value="DEOXYNUCLEOSIDE KINASE"/>
    <property type="match status" value="1"/>
</dbReference>
<evidence type="ECO:0000259" key="9">
    <source>
        <dbReference type="Pfam" id="PF01712"/>
    </source>
</evidence>
<comment type="similarity">
    <text evidence="1">Belongs to the DCK/DGK family.</text>
</comment>
<feature type="binding site" evidence="7">
    <location>
        <position position="159"/>
    </location>
    <ligand>
        <name>substrate</name>
    </ligand>
</feature>
<feature type="active site" description="Proton acceptor" evidence="6">
    <location>
        <position position="90"/>
    </location>
</feature>
<gene>
    <name evidence="10" type="ORF">EV207_13728</name>
</gene>
<dbReference type="AlphaFoldDB" id="A0A4R2NLB8"/>
<evidence type="ECO:0000256" key="6">
    <source>
        <dbReference type="PIRSR" id="PIRSR000705-1"/>
    </source>
</evidence>
<dbReference type="PIRSF" id="PIRSF000705">
    <property type="entry name" value="DNK"/>
    <property type="match status" value="1"/>
</dbReference>
<name>A0A4R2NLB8_9BACL</name>
<dbReference type="GO" id="GO:0019136">
    <property type="term" value="F:deoxynucleoside kinase activity"/>
    <property type="evidence" value="ECO:0007669"/>
    <property type="project" value="InterPro"/>
</dbReference>
<keyword evidence="5 8" id="KW-0067">ATP-binding</keyword>
<comment type="caution">
    <text evidence="10">The sequence shown here is derived from an EMBL/GenBank/DDBJ whole genome shotgun (WGS) entry which is preliminary data.</text>
</comment>
<keyword evidence="3 8" id="KW-0547">Nucleotide-binding</keyword>
<feature type="binding site" evidence="7">
    <location>
        <position position="55"/>
    </location>
    <ligand>
        <name>substrate</name>
    </ligand>
</feature>
<dbReference type="Proteomes" id="UP000295416">
    <property type="component" value="Unassembled WGS sequence"/>
</dbReference>
<dbReference type="InterPro" id="IPR027417">
    <property type="entry name" value="P-loop_NTPase"/>
</dbReference>
<dbReference type="InterPro" id="IPR050566">
    <property type="entry name" value="Deoxyribonucleoside_kinase"/>
</dbReference>
<feature type="binding site" evidence="8">
    <location>
        <begin position="19"/>
        <end position="27"/>
    </location>
    <ligand>
        <name>ATP</name>
        <dbReference type="ChEBI" id="CHEBI:30616"/>
    </ligand>
</feature>
<keyword evidence="11" id="KW-1185">Reference proteome</keyword>
<keyword evidence="2" id="KW-0808">Transferase</keyword>
<dbReference type="EMBL" id="SLXK01000037">
    <property type="protein sequence ID" value="TCP22138.1"/>
    <property type="molecule type" value="Genomic_DNA"/>
</dbReference>
<evidence type="ECO:0000256" key="2">
    <source>
        <dbReference type="ARBA" id="ARBA00022679"/>
    </source>
</evidence>
<dbReference type="GO" id="GO:0005524">
    <property type="term" value="F:ATP binding"/>
    <property type="evidence" value="ECO:0007669"/>
    <property type="project" value="UniProtKB-KW"/>
</dbReference>
<feature type="domain" description="Deoxynucleoside kinase" evidence="9">
    <location>
        <begin position="15"/>
        <end position="214"/>
    </location>
</feature>
<keyword evidence="4 10" id="KW-0418">Kinase</keyword>
<dbReference type="Pfam" id="PF01712">
    <property type="entry name" value="dNK"/>
    <property type="match status" value="1"/>
</dbReference>
<dbReference type="InterPro" id="IPR002624">
    <property type="entry name" value="DCK/DGK"/>
</dbReference>
<organism evidence="10 11">
    <name type="scientific">Scopulibacillus darangshiensis</name>
    <dbReference type="NCBI Taxonomy" id="442528"/>
    <lineage>
        <taxon>Bacteria</taxon>
        <taxon>Bacillati</taxon>
        <taxon>Bacillota</taxon>
        <taxon>Bacilli</taxon>
        <taxon>Bacillales</taxon>
        <taxon>Sporolactobacillaceae</taxon>
        <taxon>Scopulibacillus</taxon>
    </lineage>
</organism>
<dbReference type="OrthoDB" id="9776634at2"/>
<dbReference type="CDD" id="cd01673">
    <property type="entry name" value="dNK"/>
    <property type="match status" value="1"/>
</dbReference>
<evidence type="ECO:0000256" key="7">
    <source>
        <dbReference type="PIRSR" id="PIRSR000705-2"/>
    </source>
</evidence>
<dbReference type="FunFam" id="3.40.50.300:FF:000659">
    <property type="entry name" value="Deoxyguanosine kinase"/>
    <property type="match status" value="1"/>
</dbReference>
<dbReference type="RefSeq" id="WP_132747603.1">
    <property type="nucleotide sequence ID" value="NZ_SLXK01000037.1"/>
</dbReference>
<protein>
    <submittedName>
        <fullName evidence="10">Deoxyadenosine/deoxycytidine kinase</fullName>
    </submittedName>
</protein>
<evidence type="ECO:0000256" key="8">
    <source>
        <dbReference type="PIRSR" id="PIRSR000705-3"/>
    </source>
</evidence>
<feature type="binding site" evidence="8">
    <location>
        <begin position="150"/>
        <end position="154"/>
    </location>
    <ligand>
        <name>ATP</name>
        <dbReference type="ChEBI" id="CHEBI:30616"/>
    </ligand>
</feature>
<reference evidence="10 11" key="1">
    <citation type="submission" date="2019-03" db="EMBL/GenBank/DDBJ databases">
        <title>Genomic Encyclopedia of Type Strains, Phase IV (KMG-IV): sequencing the most valuable type-strain genomes for metagenomic binning, comparative biology and taxonomic classification.</title>
        <authorList>
            <person name="Goeker M."/>
        </authorList>
    </citation>
    <scope>NUCLEOTIDE SEQUENCE [LARGE SCALE GENOMIC DNA]</scope>
    <source>
        <strain evidence="10 11">DSM 19377</strain>
    </source>
</reference>
<feature type="binding site" evidence="7">
    <location>
        <position position="96"/>
    </location>
    <ligand>
        <name>substrate</name>
    </ligand>
</feature>
<proteinExistence type="inferred from homology"/>
<dbReference type="SUPFAM" id="SSF52540">
    <property type="entry name" value="P-loop containing nucleoside triphosphate hydrolases"/>
    <property type="match status" value="1"/>
</dbReference>
<feature type="binding site" evidence="7">
    <location>
        <position position="43"/>
    </location>
    <ligand>
        <name>substrate</name>
    </ligand>
</feature>
<evidence type="ECO:0000256" key="1">
    <source>
        <dbReference type="ARBA" id="ARBA00007420"/>
    </source>
</evidence>
<dbReference type="Gene3D" id="3.40.50.300">
    <property type="entry name" value="P-loop containing nucleotide triphosphate hydrolases"/>
    <property type="match status" value="1"/>
</dbReference>
<feature type="binding site" evidence="7">
    <location>
        <position position="91"/>
    </location>
    <ligand>
        <name>substrate</name>
    </ligand>
</feature>
<evidence type="ECO:0000256" key="3">
    <source>
        <dbReference type="ARBA" id="ARBA00022741"/>
    </source>
</evidence>
<feature type="binding site" evidence="7">
    <location>
        <position position="66"/>
    </location>
    <ligand>
        <name>substrate</name>
    </ligand>
</feature>
<evidence type="ECO:0000256" key="5">
    <source>
        <dbReference type="ARBA" id="ARBA00022840"/>
    </source>
</evidence>
<evidence type="ECO:0000256" key="4">
    <source>
        <dbReference type="ARBA" id="ARBA00022777"/>
    </source>
</evidence>
<evidence type="ECO:0000313" key="11">
    <source>
        <dbReference type="Proteomes" id="UP000295416"/>
    </source>
</evidence>
<evidence type="ECO:0000313" key="10">
    <source>
        <dbReference type="EMBL" id="TCP22138.1"/>
    </source>
</evidence>
<dbReference type="GO" id="GO:0005737">
    <property type="term" value="C:cytoplasm"/>
    <property type="evidence" value="ECO:0007669"/>
    <property type="project" value="TreeGrafter"/>
</dbReference>
<sequence>MNQNHKLTLPKKALITVAGTVGIGKTTFTKALAKRLNYHTSFERVDNNPYLESFYKDFKRWAFHLQIYFLGERFKEHKRIFNSPHGFVQDRSIYEDTGIFAKMHYEDGNMSKVDFETYTNLFEAMVMTPYFHHPDLLIFLDGSLEDIIDRIKARGRTMEKETPIEYWKEMYERYHEWIEGFDACPVLRVNIKDYDLLEDETSLDHIIEVIQEKIEINNSFWADTPYFNK</sequence>
<accession>A0A4R2NLB8</accession>